<comment type="caution">
    <text evidence="2">The sequence shown here is derived from an EMBL/GenBank/DDBJ whole genome shotgun (WGS) entry which is preliminary data.</text>
</comment>
<feature type="compositionally biased region" description="Basic and acidic residues" evidence="1">
    <location>
        <begin position="12"/>
        <end position="24"/>
    </location>
</feature>
<dbReference type="AlphaFoldDB" id="A0AAD6I435"/>
<organism evidence="2 3">
    <name type="scientific">Penicillium canescens</name>
    <dbReference type="NCBI Taxonomy" id="5083"/>
    <lineage>
        <taxon>Eukaryota</taxon>
        <taxon>Fungi</taxon>
        <taxon>Dikarya</taxon>
        <taxon>Ascomycota</taxon>
        <taxon>Pezizomycotina</taxon>
        <taxon>Eurotiomycetes</taxon>
        <taxon>Eurotiomycetidae</taxon>
        <taxon>Eurotiales</taxon>
        <taxon>Aspergillaceae</taxon>
        <taxon>Penicillium</taxon>
    </lineage>
</organism>
<evidence type="ECO:0000313" key="2">
    <source>
        <dbReference type="EMBL" id="KAJ6029822.1"/>
    </source>
</evidence>
<dbReference type="EMBL" id="JAQJZL010000014">
    <property type="protein sequence ID" value="KAJ6029822.1"/>
    <property type="molecule type" value="Genomic_DNA"/>
</dbReference>
<proteinExistence type="predicted"/>
<protein>
    <submittedName>
        <fullName evidence="2">Uncharacterized protein</fullName>
    </submittedName>
</protein>
<name>A0AAD6I435_PENCN</name>
<evidence type="ECO:0000256" key="1">
    <source>
        <dbReference type="SAM" id="MobiDB-lite"/>
    </source>
</evidence>
<reference evidence="2" key="1">
    <citation type="journal article" date="2023" name="IMA Fungus">
        <title>Comparative genomic study of the Penicillium genus elucidates a diverse pangenome and 15 lateral gene transfer events.</title>
        <authorList>
            <person name="Petersen C."/>
            <person name="Sorensen T."/>
            <person name="Nielsen M.R."/>
            <person name="Sondergaard T.E."/>
            <person name="Sorensen J.L."/>
            <person name="Fitzpatrick D.A."/>
            <person name="Frisvad J.C."/>
            <person name="Nielsen K.L."/>
        </authorList>
    </citation>
    <scope>NUCLEOTIDE SEQUENCE</scope>
    <source>
        <strain evidence="2">IBT 15450</strain>
    </source>
</reference>
<feature type="region of interest" description="Disordered" evidence="1">
    <location>
        <begin position="1"/>
        <end position="24"/>
    </location>
</feature>
<keyword evidence="3" id="KW-1185">Reference proteome</keyword>
<dbReference type="Proteomes" id="UP001219568">
    <property type="component" value="Unassembled WGS sequence"/>
</dbReference>
<feature type="compositionally biased region" description="Polar residues" evidence="1">
    <location>
        <begin position="1"/>
        <end position="10"/>
    </location>
</feature>
<sequence>MEQMQQTGYLQETRRGSKDHPNSEFHIGIDYRSELFQTRVGSDHVIEHVAFDHPTPDKTGLSTFVTNNTIESPHFNPYHITLPENVVFSVSRLLEGISHVLEGRPQDLISSIRFGTNFVTKSVYGMFHCIGEKTYLDDLWYRLWFQQYGQPLFEAAVRSVKEGKKISDTPIDGRKWEVAHGYPKTPEMDLQAGGV</sequence>
<accession>A0AAD6I435</accession>
<reference evidence="2" key="2">
    <citation type="submission" date="2023-01" db="EMBL/GenBank/DDBJ databases">
        <authorList>
            <person name="Petersen C."/>
        </authorList>
    </citation>
    <scope>NUCLEOTIDE SEQUENCE</scope>
    <source>
        <strain evidence="2">IBT 15450</strain>
    </source>
</reference>
<gene>
    <name evidence="2" type="ORF">N7460_010088</name>
</gene>
<evidence type="ECO:0000313" key="3">
    <source>
        <dbReference type="Proteomes" id="UP001219568"/>
    </source>
</evidence>